<dbReference type="PRINTS" id="PR00395">
    <property type="entry name" value="RIBOSOMALS2"/>
</dbReference>
<dbReference type="InterPro" id="IPR023454">
    <property type="entry name" value="Ribosomal_uS2_arc"/>
</dbReference>
<dbReference type="RefSeq" id="WP_125740506.1">
    <property type="nucleotide sequence ID" value="NZ_RCOR01000006.1"/>
</dbReference>
<dbReference type="GO" id="GO:0015935">
    <property type="term" value="C:small ribosomal subunit"/>
    <property type="evidence" value="ECO:0007669"/>
    <property type="project" value="InterPro"/>
</dbReference>
<dbReference type="PANTHER" id="PTHR11489">
    <property type="entry name" value="40S RIBOSOMAL PROTEIN SA"/>
    <property type="match status" value="1"/>
</dbReference>
<keyword evidence="2 5" id="KW-0689">Ribosomal protein</keyword>
<dbReference type="InterPro" id="IPR005707">
    <property type="entry name" value="Ribosomal_uS2_euk/arc"/>
</dbReference>
<dbReference type="InterPro" id="IPR001865">
    <property type="entry name" value="Ribosomal_uS2"/>
</dbReference>
<name>A0A3R9QAA1_9CREN</name>
<dbReference type="FunFam" id="3.40.50.10490:FF:000030">
    <property type="entry name" value="30S ribosomal protein S2"/>
    <property type="match status" value="1"/>
</dbReference>
<sequence length="217" mass="24549">MGYDDTSLANVPPVEDKDLLIPRQKYLLSGVHVGTGIRTKDMEKFIYRARPDGLCIIDIRKIDERIRTAGKFLARFDPDRVLAVSARIYGFKPVRKFAEYTGAMYITGRILPGTLTNPQAPLHLEPDVVLLSDPRVDRQIHIESVRMGIPVVALVDADNMLENIDLAIPVNNKGRRSLALVYWLLTREVLRNRKVIPPDGDLPEGYEEFATRIMGVR</sequence>
<proteinExistence type="inferred from homology"/>
<reference evidence="6 7" key="1">
    <citation type="submission" date="2018-10" db="EMBL/GenBank/DDBJ databases">
        <title>Co-occurring genomic capacity for anaerobic methane metabolism and dissimilatory sulfite reduction discovered in the Korarchaeota.</title>
        <authorList>
            <person name="Mckay L.J."/>
            <person name="Dlakic M."/>
            <person name="Fields M.W."/>
            <person name="Delmont T.O."/>
            <person name="Eren A.M."/>
            <person name="Jay Z.J."/>
            <person name="Klingelsmith K.B."/>
            <person name="Rusch D.B."/>
            <person name="Inskeep W.P."/>
        </authorList>
    </citation>
    <scope>NUCLEOTIDE SEQUENCE [LARGE SCALE GENOMIC DNA]</scope>
    <source>
        <strain evidence="6 7">WS</strain>
    </source>
</reference>
<dbReference type="GO" id="GO:0003735">
    <property type="term" value="F:structural constituent of ribosome"/>
    <property type="evidence" value="ECO:0007669"/>
    <property type="project" value="InterPro"/>
</dbReference>
<evidence type="ECO:0000256" key="1">
    <source>
        <dbReference type="ARBA" id="ARBA00006242"/>
    </source>
</evidence>
<comment type="similarity">
    <text evidence="1 5">Belongs to the universal ribosomal protein uS2 family.</text>
</comment>
<dbReference type="SUPFAM" id="SSF52313">
    <property type="entry name" value="Ribosomal protein S2"/>
    <property type="match status" value="1"/>
</dbReference>
<dbReference type="AlphaFoldDB" id="A0A3R9QAA1"/>
<keyword evidence="3 5" id="KW-0687">Ribonucleoprotein</keyword>
<dbReference type="GO" id="GO:0006412">
    <property type="term" value="P:translation"/>
    <property type="evidence" value="ECO:0007669"/>
    <property type="project" value="UniProtKB-UniRule"/>
</dbReference>
<organism evidence="6 7">
    <name type="scientific">Candidatus Korarchaeum cryptofilum</name>
    <dbReference type="NCBI Taxonomy" id="498846"/>
    <lineage>
        <taxon>Archaea</taxon>
        <taxon>Thermoproteota</taxon>
        <taxon>Candidatus Korarchaeia</taxon>
        <taxon>Candidatus Korarchaeales</taxon>
        <taxon>Candidatus Korarchaeaceae</taxon>
        <taxon>Candidatus Korarchaeum</taxon>
    </lineage>
</organism>
<accession>A0A3R9QAA1</accession>
<dbReference type="HAMAP" id="MF_00291_A">
    <property type="entry name" value="Ribosomal_uS2_A"/>
    <property type="match status" value="1"/>
</dbReference>
<evidence type="ECO:0000313" key="6">
    <source>
        <dbReference type="EMBL" id="RSN70576.1"/>
    </source>
</evidence>
<dbReference type="Proteomes" id="UP000278149">
    <property type="component" value="Unassembled WGS sequence"/>
</dbReference>
<dbReference type="Pfam" id="PF00318">
    <property type="entry name" value="Ribosomal_S2"/>
    <property type="match status" value="2"/>
</dbReference>
<comment type="caution">
    <text evidence="6">The sequence shown here is derived from an EMBL/GenBank/DDBJ whole genome shotgun (WGS) entry which is preliminary data.</text>
</comment>
<protein>
    <recommendedName>
        <fullName evidence="4 5">Small ribosomal subunit protein uS2</fullName>
    </recommendedName>
</protein>
<evidence type="ECO:0000256" key="4">
    <source>
        <dbReference type="ARBA" id="ARBA00035256"/>
    </source>
</evidence>
<dbReference type="EMBL" id="RCOR01000006">
    <property type="protein sequence ID" value="RSN70576.1"/>
    <property type="molecule type" value="Genomic_DNA"/>
</dbReference>
<evidence type="ECO:0000313" key="7">
    <source>
        <dbReference type="Proteomes" id="UP000278149"/>
    </source>
</evidence>
<evidence type="ECO:0000256" key="5">
    <source>
        <dbReference type="HAMAP-Rule" id="MF_00291"/>
    </source>
</evidence>
<dbReference type="InterPro" id="IPR023591">
    <property type="entry name" value="Ribosomal_uS2_flav_dom_sf"/>
</dbReference>
<dbReference type="Gene3D" id="3.40.50.10490">
    <property type="entry name" value="Glucose-6-phosphate isomerase like protein, domain 1"/>
    <property type="match status" value="1"/>
</dbReference>
<evidence type="ECO:0000256" key="2">
    <source>
        <dbReference type="ARBA" id="ARBA00022980"/>
    </source>
</evidence>
<evidence type="ECO:0000256" key="3">
    <source>
        <dbReference type="ARBA" id="ARBA00023274"/>
    </source>
</evidence>
<gene>
    <name evidence="5" type="primary">rps2</name>
    <name evidence="6" type="ORF">D9Q81_00785</name>
</gene>
<dbReference type="NCBIfam" id="TIGR01012">
    <property type="entry name" value="uS2_euk_arch"/>
    <property type="match status" value="1"/>
</dbReference>